<protein>
    <submittedName>
        <fullName evidence="1">Uncharacterized protein</fullName>
    </submittedName>
</protein>
<dbReference type="EMBL" id="BPQJ01000043">
    <property type="protein sequence ID" value="GJD65607.1"/>
    <property type="molecule type" value="Genomic_DNA"/>
</dbReference>
<reference evidence="1" key="2">
    <citation type="submission" date="2021-08" db="EMBL/GenBank/DDBJ databases">
        <authorList>
            <person name="Tani A."/>
            <person name="Ola A."/>
            <person name="Ogura Y."/>
            <person name="Katsura K."/>
            <person name="Hayashi T."/>
        </authorList>
    </citation>
    <scope>NUCLEOTIDE SEQUENCE</scope>
    <source>
        <strain evidence="1">JCM 32048</strain>
    </source>
</reference>
<comment type="caution">
    <text evidence="1">The sequence shown here is derived from an EMBL/GenBank/DDBJ whole genome shotgun (WGS) entry which is preliminary data.</text>
</comment>
<organism evidence="1 2">
    <name type="scientific">Methylobacterium frigidaeris</name>
    <dbReference type="NCBI Taxonomy" id="2038277"/>
    <lineage>
        <taxon>Bacteria</taxon>
        <taxon>Pseudomonadati</taxon>
        <taxon>Pseudomonadota</taxon>
        <taxon>Alphaproteobacteria</taxon>
        <taxon>Hyphomicrobiales</taxon>
        <taxon>Methylobacteriaceae</taxon>
        <taxon>Methylobacterium</taxon>
    </lineage>
</organism>
<accession>A0AA37HGG0</accession>
<sequence length="39" mass="4274">MAEPQATQSLFAYVDGVQTLLRHPNPSRDPRIVPDGAKP</sequence>
<dbReference type="Proteomes" id="UP001055286">
    <property type="component" value="Unassembled WGS sequence"/>
</dbReference>
<proteinExistence type="predicted"/>
<dbReference type="AlphaFoldDB" id="A0AA37HGG0"/>
<keyword evidence="2" id="KW-1185">Reference proteome</keyword>
<name>A0AA37HGG0_9HYPH</name>
<gene>
    <name evidence="1" type="ORF">MPEAHAMD_5802</name>
</gene>
<evidence type="ECO:0000313" key="2">
    <source>
        <dbReference type="Proteomes" id="UP001055286"/>
    </source>
</evidence>
<reference evidence="1" key="1">
    <citation type="journal article" date="2016" name="Front. Microbiol.">
        <title>Genome Sequence of the Piezophilic, Mesophilic Sulfate-Reducing Bacterium Desulfovibrio indicus J2T.</title>
        <authorList>
            <person name="Cao J."/>
            <person name="Maignien L."/>
            <person name="Shao Z."/>
            <person name="Alain K."/>
            <person name="Jebbar M."/>
        </authorList>
    </citation>
    <scope>NUCLEOTIDE SEQUENCE</scope>
    <source>
        <strain evidence="1">JCM 32048</strain>
    </source>
</reference>
<evidence type="ECO:0000313" key="1">
    <source>
        <dbReference type="EMBL" id="GJD65607.1"/>
    </source>
</evidence>